<evidence type="ECO:0000313" key="2">
    <source>
        <dbReference type="EMBL" id="OHA67332.1"/>
    </source>
</evidence>
<keyword evidence="1" id="KW-0812">Transmembrane</keyword>
<gene>
    <name evidence="2" type="ORF">A3C82_01645</name>
</gene>
<name>A0A1G2R506_9BACT</name>
<protein>
    <submittedName>
        <fullName evidence="2">Uncharacterized protein</fullName>
    </submittedName>
</protein>
<dbReference type="AlphaFoldDB" id="A0A1G2R506"/>
<reference evidence="2 3" key="1">
    <citation type="journal article" date="2016" name="Nat. Commun.">
        <title>Thousands of microbial genomes shed light on interconnected biogeochemical processes in an aquifer system.</title>
        <authorList>
            <person name="Anantharaman K."/>
            <person name="Brown C.T."/>
            <person name="Hug L.A."/>
            <person name="Sharon I."/>
            <person name="Castelle C.J."/>
            <person name="Probst A.J."/>
            <person name="Thomas B.C."/>
            <person name="Singh A."/>
            <person name="Wilkins M.J."/>
            <person name="Karaoz U."/>
            <person name="Brodie E.L."/>
            <person name="Williams K.H."/>
            <person name="Hubbard S.S."/>
            <person name="Banfield J.F."/>
        </authorList>
    </citation>
    <scope>NUCLEOTIDE SEQUENCE [LARGE SCALE GENOMIC DNA]</scope>
</reference>
<feature type="transmembrane region" description="Helical" evidence="1">
    <location>
        <begin position="106"/>
        <end position="126"/>
    </location>
</feature>
<keyword evidence="1" id="KW-0472">Membrane</keyword>
<proteinExistence type="predicted"/>
<comment type="caution">
    <text evidence="2">The sequence shown here is derived from an EMBL/GenBank/DDBJ whole genome shotgun (WGS) entry which is preliminary data.</text>
</comment>
<evidence type="ECO:0000313" key="3">
    <source>
        <dbReference type="Proteomes" id="UP000176901"/>
    </source>
</evidence>
<evidence type="ECO:0000256" key="1">
    <source>
        <dbReference type="SAM" id="Phobius"/>
    </source>
</evidence>
<dbReference type="STRING" id="1802451.A3C82_01645"/>
<feature type="transmembrane region" description="Helical" evidence="1">
    <location>
        <begin position="80"/>
        <end position="100"/>
    </location>
</feature>
<organism evidence="2 3">
    <name type="scientific">Candidatus Wildermuthbacteria bacterium RIFCSPHIGHO2_02_FULL_47_12</name>
    <dbReference type="NCBI Taxonomy" id="1802451"/>
    <lineage>
        <taxon>Bacteria</taxon>
        <taxon>Candidatus Wildermuthiibacteriota</taxon>
    </lineage>
</organism>
<sequence>MASNLVLDFVVWFGKEVPLTMLKAWRNTLWFAFHYFSLSTLVSTLFSPWRRYTWSHKGGFSIGGYFEAAASNLFSRVIGAAMRLPIIAVGLAAAAIAFLAGAAVLILWFLLPLIIFLLFFHGIRILF</sequence>
<keyword evidence="1" id="KW-1133">Transmembrane helix</keyword>
<feature type="transmembrane region" description="Helical" evidence="1">
    <location>
        <begin position="28"/>
        <end position="47"/>
    </location>
</feature>
<dbReference type="EMBL" id="MHTW01000014">
    <property type="protein sequence ID" value="OHA67332.1"/>
    <property type="molecule type" value="Genomic_DNA"/>
</dbReference>
<dbReference type="Proteomes" id="UP000176901">
    <property type="component" value="Unassembled WGS sequence"/>
</dbReference>
<accession>A0A1G2R506</accession>